<organism evidence="7 8">
    <name type="scientific">Paenibacillus glacialis</name>
    <dbReference type="NCBI Taxonomy" id="494026"/>
    <lineage>
        <taxon>Bacteria</taxon>
        <taxon>Bacillati</taxon>
        <taxon>Bacillota</taxon>
        <taxon>Bacilli</taxon>
        <taxon>Bacillales</taxon>
        <taxon>Paenibacillaceae</taxon>
        <taxon>Paenibacillus</taxon>
    </lineage>
</organism>
<dbReference type="AlphaFoldDB" id="A0A162K6J2"/>
<keyword evidence="5 6" id="KW-0472">Membrane</keyword>
<evidence type="ECO:0000256" key="1">
    <source>
        <dbReference type="ARBA" id="ARBA00004651"/>
    </source>
</evidence>
<feature type="transmembrane region" description="Helical" evidence="6">
    <location>
        <begin position="62"/>
        <end position="83"/>
    </location>
</feature>
<dbReference type="RefSeq" id="WP_068531423.1">
    <property type="nucleotide sequence ID" value="NZ_LVJH01000010.1"/>
</dbReference>
<dbReference type="NCBIfam" id="NF002460">
    <property type="entry name" value="PRK01658.1"/>
    <property type="match status" value="1"/>
</dbReference>
<evidence type="ECO:0000313" key="7">
    <source>
        <dbReference type="EMBL" id="OAB43736.1"/>
    </source>
</evidence>
<dbReference type="STRING" id="494026.PGLA_08110"/>
<keyword evidence="3 6" id="KW-0812">Transmembrane</keyword>
<dbReference type="EMBL" id="LVJH01000010">
    <property type="protein sequence ID" value="OAB43736.1"/>
    <property type="molecule type" value="Genomic_DNA"/>
</dbReference>
<name>A0A162K6J2_9BACL</name>
<dbReference type="OrthoDB" id="3176438at2"/>
<evidence type="ECO:0000256" key="2">
    <source>
        <dbReference type="ARBA" id="ARBA00022475"/>
    </source>
</evidence>
<evidence type="ECO:0000256" key="4">
    <source>
        <dbReference type="ARBA" id="ARBA00022989"/>
    </source>
</evidence>
<reference evidence="7 8" key="1">
    <citation type="submission" date="2016-03" db="EMBL/GenBank/DDBJ databases">
        <title>Draft genome sequence of Paenibacillus glacialis DSM 22343.</title>
        <authorList>
            <person name="Shin S.-K."/>
            <person name="Yi H."/>
        </authorList>
    </citation>
    <scope>NUCLEOTIDE SEQUENCE [LARGE SCALE GENOMIC DNA]</scope>
    <source>
        <strain evidence="7 8">DSM 22343</strain>
    </source>
</reference>
<feature type="transmembrane region" description="Helical" evidence="6">
    <location>
        <begin position="89"/>
        <end position="107"/>
    </location>
</feature>
<dbReference type="PANTHER" id="PTHR33931:SF6">
    <property type="entry name" value="INTEGRAL MEMBRANE PROTEIN YXZK-RELATED"/>
    <property type="match status" value="1"/>
</dbReference>
<dbReference type="InterPro" id="IPR005538">
    <property type="entry name" value="LrgA/CidA"/>
</dbReference>
<keyword evidence="2" id="KW-1003">Cell membrane</keyword>
<protein>
    <recommendedName>
        <fullName evidence="9">Holin</fullName>
    </recommendedName>
</protein>
<comment type="subcellular location">
    <subcellularLocation>
        <location evidence="1">Cell membrane</location>
        <topology evidence="1">Multi-pass membrane protein</topology>
    </subcellularLocation>
</comment>
<accession>A0A162K6J2</accession>
<evidence type="ECO:0000313" key="8">
    <source>
        <dbReference type="Proteomes" id="UP000076967"/>
    </source>
</evidence>
<dbReference type="GO" id="GO:0005886">
    <property type="term" value="C:plasma membrane"/>
    <property type="evidence" value="ECO:0007669"/>
    <property type="project" value="UniProtKB-SubCell"/>
</dbReference>
<evidence type="ECO:0000256" key="3">
    <source>
        <dbReference type="ARBA" id="ARBA00022692"/>
    </source>
</evidence>
<feature type="transmembrane region" description="Helical" evidence="6">
    <location>
        <begin position="30"/>
        <end position="50"/>
    </location>
</feature>
<evidence type="ECO:0000256" key="6">
    <source>
        <dbReference type="SAM" id="Phobius"/>
    </source>
</evidence>
<sequence>MKIIRIIVQVGLLYLFYLAGDYVQGLLHLPIPGSIVGLLLLFVLLLCKVVPVRWIEQGSTAILSYLPLFFIPATAGIVNHLGIFSGRGLLLIVILIVSTVLTIGAAAHSSQWLARWSNSNRSGVSEVRAKGEEL</sequence>
<dbReference type="Pfam" id="PF03788">
    <property type="entry name" value="LrgA"/>
    <property type="match status" value="1"/>
</dbReference>
<dbReference type="PANTHER" id="PTHR33931">
    <property type="entry name" value="HOLIN-LIKE PROTEIN CIDA-RELATED"/>
    <property type="match status" value="1"/>
</dbReference>
<comment type="caution">
    <text evidence="7">The sequence shown here is derived from an EMBL/GenBank/DDBJ whole genome shotgun (WGS) entry which is preliminary data.</text>
</comment>
<keyword evidence="4 6" id="KW-1133">Transmembrane helix</keyword>
<dbReference type="Proteomes" id="UP000076967">
    <property type="component" value="Unassembled WGS sequence"/>
</dbReference>
<evidence type="ECO:0000256" key="5">
    <source>
        <dbReference type="ARBA" id="ARBA00023136"/>
    </source>
</evidence>
<keyword evidence="8" id="KW-1185">Reference proteome</keyword>
<evidence type="ECO:0008006" key="9">
    <source>
        <dbReference type="Google" id="ProtNLM"/>
    </source>
</evidence>
<proteinExistence type="predicted"/>
<gene>
    <name evidence="7" type="ORF">PGLA_08110</name>
</gene>